<keyword evidence="1" id="KW-1133">Transmembrane helix</keyword>
<gene>
    <name evidence="2" type="ORF">S01H1_34872</name>
</gene>
<keyword evidence="1" id="KW-0812">Transmembrane</keyword>
<comment type="caution">
    <text evidence="2">The sequence shown here is derived from an EMBL/GenBank/DDBJ whole genome shotgun (WGS) entry which is preliminary data.</text>
</comment>
<feature type="non-terminal residue" evidence="2">
    <location>
        <position position="1"/>
    </location>
</feature>
<sequence length="81" mass="9117">NIIRLLTKEFVILIVVANVIAWPVAFWVMKGWLKDFSYRISLSVWVFVGAGLLTLFIAMLTVSFQAVKAALADPANSLRYE</sequence>
<evidence type="ECO:0000256" key="1">
    <source>
        <dbReference type="SAM" id="Phobius"/>
    </source>
</evidence>
<evidence type="ECO:0008006" key="3">
    <source>
        <dbReference type="Google" id="ProtNLM"/>
    </source>
</evidence>
<organism evidence="2">
    <name type="scientific">marine sediment metagenome</name>
    <dbReference type="NCBI Taxonomy" id="412755"/>
    <lineage>
        <taxon>unclassified sequences</taxon>
        <taxon>metagenomes</taxon>
        <taxon>ecological metagenomes</taxon>
    </lineage>
</organism>
<reference evidence="2" key="1">
    <citation type="journal article" date="2014" name="Front. Microbiol.">
        <title>High frequency of phylogenetically diverse reductive dehalogenase-homologous genes in deep subseafloor sedimentary metagenomes.</title>
        <authorList>
            <person name="Kawai M."/>
            <person name="Futagami T."/>
            <person name="Toyoda A."/>
            <person name="Takaki Y."/>
            <person name="Nishi S."/>
            <person name="Hori S."/>
            <person name="Arai W."/>
            <person name="Tsubouchi T."/>
            <person name="Morono Y."/>
            <person name="Uchiyama I."/>
            <person name="Ito T."/>
            <person name="Fujiyama A."/>
            <person name="Inagaki F."/>
            <person name="Takami H."/>
        </authorList>
    </citation>
    <scope>NUCLEOTIDE SEQUENCE</scope>
    <source>
        <strain evidence="2">Expedition CK06-06</strain>
    </source>
</reference>
<feature type="transmembrane region" description="Helical" evidence="1">
    <location>
        <begin position="10"/>
        <end position="28"/>
    </location>
</feature>
<accession>X0UN93</accession>
<keyword evidence="1" id="KW-0472">Membrane</keyword>
<evidence type="ECO:0000313" key="2">
    <source>
        <dbReference type="EMBL" id="GAG07135.1"/>
    </source>
</evidence>
<protein>
    <recommendedName>
        <fullName evidence="3">ABC3 transporter permease protein domain-containing protein</fullName>
    </recommendedName>
</protein>
<name>X0UN93_9ZZZZ</name>
<dbReference type="AlphaFoldDB" id="X0UN93"/>
<feature type="transmembrane region" description="Helical" evidence="1">
    <location>
        <begin position="40"/>
        <end position="62"/>
    </location>
</feature>
<proteinExistence type="predicted"/>
<dbReference type="EMBL" id="BARS01021747">
    <property type="protein sequence ID" value="GAG07135.1"/>
    <property type="molecule type" value="Genomic_DNA"/>
</dbReference>